<comment type="subcellular location">
    <subcellularLocation>
        <location evidence="2">Nucleus membrane</location>
    </subcellularLocation>
    <subcellularLocation>
        <location evidence="3">Nucleus</location>
        <location evidence="3">Nuclear pore complex</location>
    </subcellularLocation>
</comment>
<proteinExistence type="inferred from homology"/>
<dbReference type="SMART" id="SM00547">
    <property type="entry name" value="ZnF_RBZ"/>
    <property type="match status" value="5"/>
</dbReference>
<dbReference type="GO" id="GO:0008270">
    <property type="term" value="F:zinc ion binding"/>
    <property type="evidence" value="ECO:0007669"/>
    <property type="project" value="UniProtKB-KW"/>
</dbReference>
<evidence type="ECO:0000256" key="5">
    <source>
        <dbReference type="ARBA" id="ARBA00022723"/>
    </source>
</evidence>
<evidence type="ECO:0000256" key="2">
    <source>
        <dbReference type="ARBA" id="ARBA00004126"/>
    </source>
</evidence>
<evidence type="ECO:0000256" key="17">
    <source>
        <dbReference type="ARBA" id="ARBA00068609"/>
    </source>
</evidence>
<dbReference type="GO" id="GO:0031965">
    <property type="term" value="C:nuclear membrane"/>
    <property type="evidence" value="ECO:0007669"/>
    <property type="project" value="UniProtKB-SubCell"/>
</dbReference>
<feature type="region of interest" description="Disordered" evidence="21">
    <location>
        <begin position="1"/>
        <end position="74"/>
    </location>
</feature>
<evidence type="ECO:0000256" key="16">
    <source>
        <dbReference type="ARBA" id="ARBA00060842"/>
    </source>
</evidence>
<reference evidence="24" key="1">
    <citation type="submission" date="2013-03" db="EMBL/GenBank/DDBJ databases">
        <title>The Genome Sequence of Anopheles epiroticus epiroticus2.</title>
        <authorList>
            <consortium name="The Broad Institute Genomics Platform"/>
            <person name="Neafsey D.E."/>
            <person name="Howell P."/>
            <person name="Walker B."/>
            <person name="Young S.K."/>
            <person name="Zeng Q."/>
            <person name="Gargeya S."/>
            <person name="Fitzgerald M."/>
            <person name="Haas B."/>
            <person name="Abouelleil A."/>
            <person name="Allen A.W."/>
            <person name="Alvarado L."/>
            <person name="Arachchi H.M."/>
            <person name="Berlin A.M."/>
            <person name="Chapman S.B."/>
            <person name="Gainer-Dewar J."/>
            <person name="Goldberg J."/>
            <person name="Griggs A."/>
            <person name="Gujja S."/>
            <person name="Hansen M."/>
            <person name="Howarth C."/>
            <person name="Imamovic A."/>
            <person name="Ireland A."/>
            <person name="Larimer J."/>
            <person name="McCowan C."/>
            <person name="Murphy C."/>
            <person name="Pearson M."/>
            <person name="Poon T.W."/>
            <person name="Priest M."/>
            <person name="Roberts A."/>
            <person name="Saif S."/>
            <person name="Shea T."/>
            <person name="Sisk P."/>
            <person name="Sykes S."/>
            <person name="Wortman J."/>
            <person name="Nusbaum C."/>
            <person name="Birren B."/>
        </authorList>
    </citation>
    <scope>NUCLEOTIDE SEQUENCE [LARGE SCALE GENOMIC DNA]</scope>
    <source>
        <strain evidence="24">Epiroticus2</strain>
    </source>
</reference>
<feature type="compositionally biased region" description="Acidic residues" evidence="21">
    <location>
        <begin position="19"/>
        <end position="28"/>
    </location>
</feature>
<feature type="compositionally biased region" description="Polar residues" evidence="21">
    <location>
        <begin position="425"/>
        <end position="446"/>
    </location>
</feature>
<evidence type="ECO:0000259" key="22">
    <source>
        <dbReference type="PROSITE" id="PS50199"/>
    </source>
</evidence>
<keyword evidence="8" id="KW-0509">mRNA transport</keyword>
<feature type="compositionally biased region" description="Basic and acidic residues" evidence="21">
    <location>
        <begin position="286"/>
        <end position="306"/>
    </location>
</feature>
<dbReference type="GO" id="GO:0003677">
    <property type="term" value="F:DNA binding"/>
    <property type="evidence" value="ECO:0007669"/>
    <property type="project" value="UniProtKB-KW"/>
</dbReference>
<evidence type="ECO:0000256" key="8">
    <source>
        <dbReference type="ARBA" id="ARBA00022816"/>
    </source>
</evidence>
<dbReference type="SUPFAM" id="SSF90209">
    <property type="entry name" value="Ran binding protein zinc finger-like"/>
    <property type="match status" value="4"/>
</dbReference>
<organism evidence="23 24">
    <name type="scientific">Anopheles epiroticus</name>
    <dbReference type="NCBI Taxonomy" id="199890"/>
    <lineage>
        <taxon>Eukaryota</taxon>
        <taxon>Metazoa</taxon>
        <taxon>Ecdysozoa</taxon>
        <taxon>Arthropoda</taxon>
        <taxon>Hexapoda</taxon>
        <taxon>Insecta</taxon>
        <taxon>Pterygota</taxon>
        <taxon>Neoptera</taxon>
        <taxon>Endopterygota</taxon>
        <taxon>Diptera</taxon>
        <taxon>Nematocera</taxon>
        <taxon>Culicoidea</taxon>
        <taxon>Culicidae</taxon>
        <taxon>Anophelinae</taxon>
        <taxon>Anopheles</taxon>
    </lineage>
</organism>
<feature type="domain" description="RanBP2-type" evidence="22">
    <location>
        <begin position="829"/>
        <end position="858"/>
    </location>
</feature>
<dbReference type="InterPro" id="IPR026054">
    <property type="entry name" value="Nucleoporin"/>
</dbReference>
<dbReference type="PROSITE" id="PS01358">
    <property type="entry name" value="ZF_RANBP2_1"/>
    <property type="match status" value="5"/>
</dbReference>
<evidence type="ECO:0000256" key="14">
    <source>
        <dbReference type="ARBA" id="ARBA00023136"/>
    </source>
</evidence>
<dbReference type="EnsemblMetazoa" id="AEPI008617-RA">
    <property type="protein sequence ID" value="AEPI008617-PA"/>
    <property type="gene ID" value="AEPI008617"/>
</dbReference>
<evidence type="ECO:0000256" key="10">
    <source>
        <dbReference type="ARBA" id="ARBA00022927"/>
    </source>
</evidence>
<feature type="compositionally biased region" description="Polar residues" evidence="21">
    <location>
        <begin position="1"/>
        <end position="12"/>
    </location>
</feature>
<dbReference type="GO" id="GO:0017056">
    <property type="term" value="F:structural constituent of nuclear pore"/>
    <property type="evidence" value="ECO:0007669"/>
    <property type="project" value="TreeGrafter"/>
</dbReference>
<evidence type="ECO:0000256" key="19">
    <source>
        <dbReference type="ARBA" id="ARBA00079437"/>
    </source>
</evidence>
<dbReference type="GO" id="GO:0006606">
    <property type="term" value="P:protein import into nucleus"/>
    <property type="evidence" value="ECO:0007669"/>
    <property type="project" value="TreeGrafter"/>
</dbReference>
<dbReference type="GO" id="GO:0051028">
    <property type="term" value="P:mRNA transport"/>
    <property type="evidence" value="ECO:0007669"/>
    <property type="project" value="UniProtKB-KW"/>
</dbReference>
<keyword evidence="24" id="KW-1185">Reference proteome</keyword>
<feature type="compositionally biased region" description="Low complexity" evidence="21">
    <location>
        <begin position="570"/>
        <end position="584"/>
    </location>
</feature>
<comment type="cofactor">
    <cofactor evidence="1">
        <name>Zn(2+)</name>
        <dbReference type="ChEBI" id="CHEBI:29105"/>
    </cofactor>
</comment>
<name>A0A182PNT8_9DIPT</name>
<feature type="compositionally biased region" description="Basic and acidic residues" evidence="21">
    <location>
        <begin position="692"/>
        <end position="706"/>
    </location>
</feature>
<keyword evidence="9" id="KW-0862">Zinc</keyword>
<keyword evidence="13" id="KW-0906">Nuclear pore complex</keyword>
<feature type="region of interest" description="Disordered" evidence="21">
    <location>
        <begin position="89"/>
        <end position="201"/>
    </location>
</feature>
<sequence>MSYIGQASSPRRTNQHSDEGEDCDEEESGVTPTAQNLLSASFGSAEEDSHDRSDSQYHGNTDYSGCENDADQSVVGKIRSNVTKILSKIVRNAKNTVISPHRQPEKKGTIEQDVSGRQTREQMAAEPRKRRHSLNLQDGDEQEGEDRAGCNERPQAEQQTSDARRNVRTYEMIMKRRRLHQGEEPAPAPLPRRTNEQRTSRVSRFAPYSTTNRIVQSGRVSNEWECTNRRGLFGSVNNGAPQSLFGRPASALSSRNTRSASVFRSSALFHSTQTNETPVEAEEEERQEKEEERESSAGDGSRRFDPLKLFENFNDGEHSEASHRMTGFLGNTHYRSRLGEMNRGMVGKLFFSSHKEPAKSLYSSGSELSSFSQRPSFNRGAYGGSTSSIASRIPPEYGGSPFYDGLTRYGGASAARTLATSLQRSPLHSSSTVLTRAVPPSSTNTLDGKRLTARRESSAPCVSSVAQRIEKILDDYAIAKKNGDPSVEAPTNSSIRLELEELTRSVYSRRTIGKPYGEMHTPRIPEILQMLRDQQTTSILNEPVEYVPQPPPPIAPSTVPLMEYGLLQRSASSSEPSNASISNAKKARVTELRPSVELAKTREESSPAGLSQKTASNLSQAEQRREPPSSVFPLSQPVQEKKKTTVNGNVEALSDNAEEERRADEDGGEEKDEDEDKGDDQDDEKGEGANLVEKDDTDKGMQDVKGGEPCQPTSVLRFTFSEPIVLGVPITPEPVTVPPTSCYVFAEPESLTNDLVVQARSFKELMAESANKWVCDVCMIRNEPHREKCVACESAKPAAKTPAQQQKPMESLAKSTPPARSFHELMAESAGKWACDVCMIRNEPQRDKCVACESAKPAAKKPEQQQKQSVPATAPAVRSFQELMAESADKWVCDVCMIKNEPQKEKCVACESAKPAKKPEKQQQQSLPTSNATMTGTMSDSFAAIVSAQSAQWECAACGVRNENSVAVCVCCATAKSNGAPENSTHGDKPKEVTMQTSSSNAAVSVPLFSNVPGLKDVFKSLVENMKTTTWLCDTCMTRNSIELNKCLCCEQDRPGGVTGSSNTTSTASEVVMPVPKLTFGMPTTDSSTIESNKAGIASAPATSSPSRTGGFKFGAFNGVDRGASSSSAPAPAAFTFNAPAKGAVPCEPVKTVAPQASKSSFSFSNITSSENSTAAMQPSAAFVFGASSKVPSATGFQSTTNIQLPTPQQQEQQPVNMIVL</sequence>
<keyword evidence="7 20" id="KW-0863">Zinc-finger</keyword>
<protein>
    <recommendedName>
        <fullName evidence="17">Nuclear pore complex protein Nup153</fullName>
    </recommendedName>
    <alternativeName>
        <fullName evidence="19">153 kDa nucleoporin</fullName>
    </alternativeName>
    <alternativeName>
        <fullName evidence="18">Nucleoporin Nup153</fullName>
    </alternativeName>
</protein>
<dbReference type="AlphaFoldDB" id="A0A182PNT8"/>
<dbReference type="PANTHER" id="PTHR23193:SF23">
    <property type="entry name" value="NUCLEAR PORE COMPLEX PROTEIN NUP153"/>
    <property type="match status" value="1"/>
</dbReference>
<evidence type="ECO:0000256" key="12">
    <source>
        <dbReference type="ARBA" id="ARBA00023125"/>
    </source>
</evidence>
<dbReference type="InterPro" id="IPR036443">
    <property type="entry name" value="Znf_RanBP2_sf"/>
</dbReference>
<evidence type="ECO:0000256" key="3">
    <source>
        <dbReference type="ARBA" id="ARBA00004567"/>
    </source>
</evidence>
<evidence type="ECO:0000256" key="13">
    <source>
        <dbReference type="ARBA" id="ARBA00023132"/>
    </source>
</evidence>
<feature type="compositionally biased region" description="Polar residues" evidence="21">
    <location>
        <begin position="30"/>
        <end position="42"/>
    </location>
</feature>
<keyword evidence="4" id="KW-0813">Transport</keyword>
<evidence type="ECO:0000256" key="4">
    <source>
        <dbReference type="ARBA" id="ARBA00022448"/>
    </source>
</evidence>
<evidence type="ECO:0000256" key="20">
    <source>
        <dbReference type="PROSITE-ProRule" id="PRU00322"/>
    </source>
</evidence>
<evidence type="ECO:0000256" key="1">
    <source>
        <dbReference type="ARBA" id="ARBA00001947"/>
    </source>
</evidence>
<keyword evidence="12" id="KW-0238">DNA-binding</keyword>
<evidence type="ECO:0000256" key="9">
    <source>
        <dbReference type="ARBA" id="ARBA00022833"/>
    </source>
</evidence>
<dbReference type="GO" id="GO:0005643">
    <property type="term" value="C:nuclear pore"/>
    <property type="evidence" value="ECO:0007669"/>
    <property type="project" value="UniProtKB-SubCell"/>
</dbReference>
<evidence type="ECO:0000256" key="21">
    <source>
        <dbReference type="SAM" id="MobiDB-lite"/>
    </source>
</evidence>
<feature type="region of interest" description="Disordered" evidence="21">
    <location>
        <begin position="425"/>
        <end position="451"/>
    </location>
</feature>
<evidence type="ECO:0000313" key="24">
    <source>
        <dbReference type="Proteomes" id="UP000075885"/>
    </source>
</evidence>
<keyword evidence="6" id="KW-0677">Repeat</keyword>
<dbReference type="InterPro" id="IPR001876">
    <property type="entry name" value="Znf_RanBP2"/>
</dbReference>
<feature type="domain" description="RanBP2-type" evidence="22">
    <location>
        <begin position="1027"/>
        <end position="1056"/>
    </location>
</feature>
<evidence type="ECO:0000256" key="6">
    <source>
        <dbReference type="ARBA" id="ARBA00022737"/>
    </source>
</evidence>
<dbReference type="STRING" id="199890.A0A182PNT8"/>
<dbReference type="GO" id="GO:0008139">
    <property type="term" value="F:nuclear localization sequence binding"/>
    <property type="evidence" value="ECO:0007669"/>
    <property type="project" value="TreeGrafter"/>
</dbReference>
<dbReference type="PANTHER" id="PTHR23193">
    <property type="entry name" value="NUCLEAR PORE COMPLEX PROTEIN NUP"/>
    <property type="match status" value="1"/>
</dbReference>
<feature type="region of interest" description="Disordered" evidence="21">
    <location>
        <begin position="264"/>
        <end position="306"/>
    </location>
</feature>
<accession>A0A182PNT8</accession>
<dbReference type="Pfam" id="PF00641">
    <property type="entry name" value="Zn_ribbon_RanBP"/>
    <property type="match status" value="3"/>
</dbReference>
<feature type="compositionally biased region" description="Polar residues" evidence="21">
    <location>
        <begin position="608"/>
        <end position="621"/>
    </location>
</feature>
<feature type="domain" description="RanBP2-type" evidence="22">
    <location>
        <begin position="887"/>
        <end position="916"/>
    </location>
</feature>
<evidence type="ECO:0000313" key="23">
    <source>
        <dbReference type="EnsemblMetazoa" id="AEPI008617-PA"/>
    </source>
</evidence>
<evidence type="ECO:0000256" key="11">
    <source>
        <dbReference type="ARBA" id="ARBA00023010"/>
    </source>
</evidence>
<dbReference type="PROSITE" id="PS50199">
    <property type="entry name" value="ZF_RANBP2_2"/>
    <property type="match status" value="5"/>
</dbReference>
<feature type="domain" description="RanBP2-type" evidence="22">
    <location>
        <begin position="949"/>
        <end position="978"/>
    </location>
</feature>
<keyword evidence="11" id="KW-0811">Translocation</keyword>
<keyword evidence="10" id="KW-0653">Protein transport</keyword>
<dbReference type="VEuPathDB" id="VectorBase:AEPI008617"/>
<feature type="region of interest" description="Disordered" evidence="21">
    <location>
        <begin position="569"/>
        <end position="710"/>
    </location>
</feature>
<dbReference type="Gene3D" id="4.10.1060.10">
    <property type="entry name" value="Zinc finger, RanBP2-type"/>
    <property type="match status" value="5"/>
</dbReference>
<dbReference type="GO" id="GO:0006405">
    <property type="term" value="P:RNA export from nucleus"/>
    <property type="evidence" value="ECO:0007669"/>
    <property type="project" value="TreeGrafter"/>
</dbReference>
<evidence type="ECO:0000256" key="18">
    <source>
        <dbReference type="ARBA" id="ARBA00078197"/>
    </source>
</evidence>
<feature type="compositionally biased region" description="Acidic residues" evidence="21">
    <location>
        <begin position="666"/>
        <end position="685"/>
    </location>
</feature>
<keyword evidence="14" id="KW-0472">Membrane</keyword>
<dbReference type="FunFam" id="4.10.1060.10:FF:000001">
    <property type="entry name" value="Nuclear pore complex protein Nup153"/>
    <property type="match status" value="2"/>
</dbReference>
<evidence type="ECO:0000256" key="15">
    <source>
        <dbReference type="ARBA" id="ARBA00023242"/>
    </source>
</evidence>
<keyword evidence="15" id="KW-0539">Nucleus</keyword>
<reference evidence="23" key="2">
    <citation type="submission" date="2020-05" db="UniProtKB">
        <authorList>
            <consortium name="EnsemblMetazoa"/>
        </authorList>
    </citation>
    <scope>IDENTIFICATION</scope>
    <source>
        <strain evidence="23">Epiroticus2</strain>
    </source>
</reference>
<feature type="compositionally biased region" description="Polar residues" evidence="21">
    <location>
        <begin position="264"/>
        <end position="277"/>
    </location>
</feature>
<evidence type="ECO:0000256" key="7">
    <source>
        <dbReference type="ARBA" id="ARBA00022771"/>
    </source>
</evidence>
<comment type="similarity">
    <text evidence="16">Belongs to the NUP153 family.</text>
</comment>
<dbReference type="Proteomes" id="UP000075885">
    <property type="component" value="Unassembled WGS sequence"/>
</dbReference>
<keyword evidence="5" id="KW-0479">Metal-binding</keyword>
<feature type="domain" description="RanBP2-type" evidence="22">
    <location>
        <begin position="769"/>
        <end position="798"/>
    </location>
</feature>